<feature type="compositionally biased region" description="Basic and acidic residues" evidence="1">
    <location>
        <begin position="265"/>
        <end position="274"/>
    </location>
</feature>
<feature type="region of interest" description="Disordered" evidence="1">
    <location>
        <begin position="34"/>
        <end position="59"/>
    </location>
</feature>
<organism evidence="2 3">
    <name type="scientific">Fistulina hepatica ATCC 64428</name>
    <dbReference type="NCBI Taxonomy" id="1128425"/>
    <lineage>
        <taxon>Eukaryota</taxon>
        <taxon>Fungi</taxon>
        <taxon>Dikarya</taxon>
        <taxon>Basidiomycota</taxon>
        <taxon>Agaricomycotina</taxon>
        <taxon>Agaricomycetes</taxon>
        <taxon>Agaricomycetidae</taxon>
        <taxon>Agaricales</taxon>
        <taxon>Fistulinaceae</taxon>
        <taxon>Fistulina</taxon>
    </lineage>
</organism>
<sequence>MLTTGSGVFAYLPTPYRYSSEAVSSSTHLVGPKLLPADGSLSSQPIQRRTKEDNEGKRRIRRKENAHFKGNPHIVIASSRDFNIDPPHVRTTFPEPLPPTVERSVLLPNTIIPARDITSANAGRFTLSLRGIRRELRKSGYAQELVHVVEAEIVQWLAGSSVITPDAAPQSSAPHPIGSTWISEISRSPLQLVWKISDQAFTRYIVHCCARYHEVISFSKDIAGERLTYLLRPNVYRSDYRSQAALETPPVTDIDYASQLSESDFVSRSDHDSTTSDTESDISDGQRHDVWSSVTASVIPEEKELEIATETPAGVRSTSYDPSDEADESASELGLTKSFNSVVLDPDQTLTTDTSRLSHGRSAFVQTWRQRHNRSDSSPSRSPARSMHAKGRRRRIRSGRDVQKVRSRSFYDYIYS</sequence>
<feature type="region of interest" description="Disordered" evidence="1">
    <location>
        <begin position="368"/>
        <end position="401"/>
    </location>
</feature>
<dbReference type="Proteomes" id="UP000054144">
    <property type="component" value="Unassembled WGS sequence"/>
</dbReference>
<accession>A0A0D7A0Z1</accession>
<evidence type="ECO:0000313" key="2">
    <source>
        <dbReference type="EMBL" id="KIY44390.1"/>
    </source>
</evidence>
<dbReference type="EMBL" id="KN882092">
    <property type="protein sequence ID" value="KIY44390.1"/>
    <property type="molecule type" value="Genomic_DNA"/>
</dbReference>
<keyword evidence="3" id="KW-1185">Reference proteome</keyword>
<proteinExistence type="predicted"/>
<feature type="compositionally biased region" description="Basic and acidic residues" evidence="1">
    <location>
        <begin position="49"/>
        <end position="59"/>
    </location>
</feature>
<protein>
    <submittedName>
        <fullName evidence="2">Uncharacterized protein</fullName>
    </submittedName>
</protein>
<feature type="compositionally biased region" description="Basic residues" evidence="1">
    <location>
        <begin position="387"/>
        <end position="397"/>
    </location>
</feature>
<dbReference type="AlphaFoldDB" id="A0A0D7A0Z1"/>
<evidence type="ECO:0000313" key="3">
    <source>
        <dbReference type="Proteomes" id="UP000054144"/>
    </source>
</evidence>
<feature type="region of interest" description="Disordered" evidence="1">
    <location>
        <begin position="301"/>
        <end position="334"/>
    </location>
</feature>
<reference evidence="2 3" key="1">
    <citation type="journal article" date="2015" name="Fungal Genet. Biol.">
        <title>Evolution of novel wood decay mechanisms in Agaricales revealed by the genome sequences of Fistulina hepatica and Cylindrobasidium torrendii.</title>
        <authorList>
            <person name="Floudas D."/>
            <person name="Held B.W."/>
            <person name="Riley R."/>
            <person name="Nagy L.G."/>
            <person name="Koehler G."/>
            <person name="Ransdell A.S."/>
            <person name="Younus H."/>
            <person name="Chow J."/>
            <person name="Chiniquy J."/>
            <person name="Lipzen A."/>
            <person name="Tritt A."/>
            <person name="Sun H."/>
            <person name="Haridas S."/>
            <person name="LaButti K."/>
            <person name="Ohm R.A."/>
            <person name="Kues U."/>
            <person name="Blanchette R.A."/>
            <person name="Grigoriev I.V."/>
            <person name="Minto R.E."/>
            <person name="Hibbett D.S."/>
        </authorList>
    </citation>
    <scope>NUCLEOTIDE SEQUENCE [LARGE SCALE GENOMIC DNA]</scope>
    <source>
        <strain evidence="2 3">ATCC 64428</strain>
    </source>
</reference>
<dbReference type="OrthoDB" id="10256743at2759"/>
<feature type="compositionally biased region" description="Low complexity" evidence="1">
    <location>
        <begin position="376"/>
        <end position="386"/>
    </location>
</feature>
<evidence type="ECO:0000256" key="1">
    <source>
        <dbReference type="SAM" id="MobiDB-lite"/>
    </source>
</evidence>
<feature type="region of interest" description="Disordered" evidence="1">
    <location>
        <begin position="263"/>
        <end position="288"/>
    </location>
</feature>
<gene>
    <name evidence="2" type="ORF">FISHEDRAFT_51494</name>
</gene>
<name>A0A0D7A0Z1_9AGAR</name>